<evidence type="ECO:0000313" key="3">
    <source>
        <dbReference type="Proteomes" id="UP000500857"/>
    </source>
</evidence>
<evidence type="ECO:0000313" key="2">
    <source>
        <dbReference type="EMBL" id="QIZ73636.1"/>
    </source>
</evidence>
<feature type="compositionally biased region" description="Low complexity" evidence="1">
    <location>
        <begin position="53"/>
        <end position="68"/>
    </location>
</feature>
<keyword evidence="3" id="KW-1185">Reference proteome</keyword>
<protein>
    <submittedName>
        <fullName evidence="2">Uncharacterized protein</fullName>
    </submittedName>
</protein>
<feature type="region of interest" description="Disordered" evidence="1">
    <location>
        <begin position="53"/>
        <end position="78"/>
    </location>
</feature>
<dbReference type="KEGG" id="oxy:HCG48_06875"/>
<dbReference type="Proteomes" id="UP000500857">
    <property type="component" value="Chromosome"/>
</dbReference>
<evidence type="ECO:0000256" key="1">
    <source>
        <dbReference type="SAM" id="MobiDB-lite"/>
    </source>
</evidence>
<organism evidence="2 3">
    <name type="scientific">Oxynema aestuarii AP17</name>
    <dbReference type="NCBI Taxonomy" id="2064643"/>
    <lineage>
        <taxon>Bacteria</taxon>
        <taxon>Bacillati</taxon>
        <taxon>Cyanobacteriota</taxon>
        <taxon>Cyanophyceae</taxon>
        <taxon>Oscillatoriophycideae</taxon>
        <taxon>Oscillatoriales</taxon>
        <taxon>Oscillatoriaceae</taxon>
        <taxon>Oxynema</taxon>
        <taxon>Oxynema aestuarii</taxon>
    </lineage>
</organism>
<accession>A0A6H1U5D2</accession>
<dbReference type="AlphaFoldDB" id="A0A6H1U5D2"/>
<dbReference type="EMBL" id="CP051167">
    <property type="protein sequence ID" value="QIZ73636.1"/>
    <property type="molecule type" value="Genomic_DNA"/>
</dbReference>
<sequence>MYERRTCPATLEPLVTQLIADLPGYANRVIQRTNETYVPYYVIVAGNPQFEPLPLGPGRTPGPGSTLPDLERSPDAPSPDVRQAFLTTLERNYLDPTGLVLEGYHWLFLTRAEDGWRLVTIFSQTRRLLPGEPPTPPQESSDSAIAQAIRLWLRDCRHLDFRF</sequence>
<name>A0A6H1U5D2_9CYAN</name>
<gene>
    <name evidence="2" type="ORF">HCG48_06875</name>
</gene>
<proteinExistence type="predicted"/>
<reference evidence="2 3" key="1">
    <citation type="submission" date="2020-04" db="EMBL/GenBank/DDBJ databases">
        <authorList>
            <person name="Basu S."/>
            <person name="Maruthanayagam V."/>
            <person name="Chakraborty S."/>
            <person name="Pramanik A."/>
            <person name="Mukherjee J."/>
            <person name="Brink B."/>
        </authorList>
    </citation>
    <scope>NUCLEOTIDE SEQUENCE [LARGE SCALE GENOMIC DNA]</scope>
    <source>
        <strain evidence="2 3">AP17</strain>
    </source>
</reference>